<reference evidence="3" key="1">
    <citation type="submission" date="2021-02" db="EMBL/GenBank/DDBJ databases">
        <authorList>
            <person name="Nowell W R."/>
        </authorList>
    </citation>
    <scope>NUCLEOTIDE SEQUENCE</scope>
</reference>
<dbReference type="SUPFAM" id="SSF53098">
    <property type="entry name" value="Ribonuclease H-like"/>
    <property type="match status" value="1"/>
</dbReference>
<sequence length="1068" mass="122410">MHSKSPSTKRHHNNKAGNDILQYFKRTKANEKTTTTVSALTSQDNLISNAQMNMLGTVENVEESTAVGEVADNRSSSEANEHIHSNESEKENHMISASISHTQSTTSTTLNCPCDNSCLHQIGVKLRIMETLLHPCQHLMKLSTSIDICPEVFVEETKIFVDKLLEAGNDLKMLCTDIITETEMKRNKITIMDSKEDELINRDPGYYDAGHKFTEKQLRYLVSVGPLQVKLEEYPKNRELYTAGKTCKFASKWYDEYPYLEYSIKRDAAFCFTCRLFPDGPGSEKYTDAWTSNGVATWNKMKSQGIKKKGKLEQHFSSATHKSSVDRYLNFKNKKLHVDLMLDSNRMKEDQEQEMILQLNKQVIVTLLDSARYLARQGLAFQRNPESEGCNFVQLVYLQRRNNQVFNDWFFKTKLEKYQNSYLSHQSQDKYVQLLGEAVESLVIEEIIKSPFISIMADSTPDTSHREMYSIVIRFTKNYQVEERLLSVQELPSKVGEEICLLLLKTLPRKGISTEKLVAQCYDNAPNMGGSYKGVQACVTNHLNREILHIPCSAHNSNLAVEYACHCSVEYINLFMLLQELYNYFTLSIKRYHVLREALDKSPYGLNIKSLSDTRWTANYESIHAIIESYDEIIYCFQLIEEGEQFDKESKLQGKNLRNKFISYEIIVLLKFMENITRTTNSLTSHLQSKHLDILSSMELIANTLKTKMFKRERRPLQQTSAEVQQMTVKYGNSIGRPIKRSNNLIAPRRVIFDEVRYVCNVDIELNLKSMLPKLLDCIPDNSGFVNDLPAIRLIKLLSKYFSNAWQHILSSKEPLSPRPSIQITTDNFIIFLDYEIITETPSIDQALCVVISLYVLFELQFGSHNRIIQLLYGILLQESGALTKPLRFLLNQWNFIVDKKEYKRSIQMPTTISTTTKTLTTTVENLIQVEDSQADNLYDSEEEQEYIENTTGYIQSLTTATPISDTDLMKDHPFESSDSSTSSSPIYRPLLIHTSPTEKQQVVTSPSPLLSDNPVCNVNIKHQTSSKSTDQSSTIQKKNVYAARKRSSSPDESIASRLKRSRFKKTN</sequence>
<dbReference type="InterPro" id="IPR012337">
    <property type="entry name" value="RNaseH-like_sf"/>
</dbReference>
<proteinExistence type="predicted"/>
<accession>A0A819DC03</accession>
<dbReference type="InterPro" id="IPR025398">
    <property type="entry name" value="DUF4371"/>
</dbReference>
<feature type="region of interest" description="Disordered" evidence="1">
    <location>
        <begin position="1024"/>
        <end position="1068"/>
    </location>
</feature>
<dbReference type="AlphaFoldDB" id="A0A819DC03"/>
<evidence type="ECO:0000259" key="2">
    <source>
        <dbReference type="SMART" id="SM00597"/>
    </source>
</evidence>
<feature type="region of interest" description="Disordered" evidence="1">
    <location>
        <begin position="965"/>
        <end position="988"/>
    </location>
</feature>
<comment type="caution">
    <text evidence="3">The sequence shown here is derived from an EMBL/GenBank/DDBJ whole genome shotgun (WGS) entry which is preliminary data.</text>
</comment>
<feature type="compositionally biased region" description="Basic residues" evidence="1">
    <location>
        <begin position="1058"/>
        <end position="1068"/>
    </location>
</feature>
<gene>
    <name evidence="3" type="ORF">FNK824_LOCUS16957</name>
</gene>
<evidence type="ECO:0000313" key="3">
    <source>
        <dbReference type="EMBL" id="CAF3834449.1"/>
    </source>
</evidence>
<dbReference type="EMBL" id="CAJOBE010002634">
    <property type="protein sequence ID" value="CAF3834449.1"/>
    <property type="molecule type" value="Genomic_DNA"/>
</dbReference>
<protein>
    <recommendedName>
        <fullName evidence="2">TTF-type domain-containing protein</fullName>
    </recommendedName>
</protein>
<feature type="region of interest" description="Disordered" evidence="1">
    <location>
        <begin position="69"/>
        <end position="91"/>
    </location>
</feature>
<feature type="domain" description="TTF-type" evidence="2">
    <location>
        <begin position="245"/>
        <end position="353"/>
    </location>
</feature>
<dbReference type="Pfam" id="PF14291">
    <property type="entry name" value="DUF4371"/>
    <property type="match status" value="1"/>
</dbReference>
<dbReference type="PANTHER" id="PTHR45749">
    <property type="match status" value="1"/>
</dbReference>
<feature type="compositionally biased region" description="Low complexity" evidence="1">
    <location>
        <begin position="1024"/>
        <end position="1039"/>
    </location>
</feature>
<dbReference type="InterPro" id="IPR006580">
    <property type="entry name" value="Znf_TTF"/>
</dbReference>
<name>A0A819DC03_9BILA</name>
<evidence type="ECO:0000313" key="4">
    <source>
        <dbReference type="Proteomes" id="UP000663874"/>
    </source>
</evidence>
<feature type="compositionally biased region" description="Basic and acidic residues" evidence="1">
    <location>
        <begin position="79"/>
        <end position="91"/>
    </location>
</feature>
<dbReference type="PANTHER" id="PTHR45749:SF21">
    <property type="entry name" value="DUF4371 DOMAIN-CONTAINING PROTEIN"/>
    <property type="match status" value="1"/>
</dbReference>
<dbReference type="Proteomes" id="UP000663874">
    <property type="component" value="Unassembled WGS sequence"/>
</dbReference>
<organism evidence="3 4">
    <name type="scientific">Rotaria sordida</name>
    <dbReference type="NCBI Taxonomy" id="392033"/>
    <lineage>
        <taxon>Eukaryota</taxon>
        <taxon>Metazoa</taxon>
        <taxon>Spiralia</taxon>
        <taxon>Gnathifera</taxon>
        <taxon>Rotifera</taxon>
        <taxon>Eurotatoria</taxon>
        <taxon>Bdelloidea</taxon>
        <taxon>Philodinida</taxon>
        <taxon>Philodinidae</taxon>
        <taxon>Rotaria</taxon>
    </lineage>
</organism>
<dbReference type="SMART" id="SM00597">
    <property type="entry name" value="ZnF_TTF"/>
    <property type="match status" value="1"/>
</dbReference>
<evidence type="ECO:0000256" key="1">
    <source>
        <dbReference type="SAM" id="MobiDB-lite"/>
    </source>
</evidence>